<dbReference type="Gene3D" id="3.40.50.12780">
    <property type="entry name" value="N-terminal domain of ligase-like"/>
    <property type="match status" value="1"/>
</dbReference>
<dbReference type="Gene3D" id="1.10.1200.10">
    <property type="entry name" value="ACP-like"/>
    <property type="match status" value="1"/>
</dbReference>
<dbReference type="SUPFAM" id="SSF47336">
    <property type="entry name" value="ACP-like"/>
    <property type="match status" value="1"/>
</dbReference>
<proteinExistence type="predicted"/>
<feature type="domain" description="AMP-dependent synthetase/ligase" evidence="3">
    <location>
        <begin position="113"/>
        <end position="380"/>
    </location>
</feature>
<keyword evidence="6" id="KW-1185">Reference proteome</keyword>
<evidence type="ECO:0000259" key="3">
    <source>
        <dbReference type="Pfam" id="PF00501"/>
    </source>
</evidence>
<dbReference type="InterPro" id="IPR036291">
    <property type="entry name" value="NAD(P)-bd_dom_sf"/>
</dbReference>
<reference evidence="5" key="1">
    <citation type="submission" date="2022-11" db="EMBL/GenBank/DDBJ databases">
        <title>Genome Sequence of Cubamyces cubensis.</title>
        <authorList>
            <person name="Buettner E."/>
        </authorList>
    </citation>
    <scope>NUCLEOTIDE SEQUENCE</scope>
    <source>
        <strain evidence="5">MPL-01</strain>
    </source>
</reference>
<keyword evidence="2" id="KW-0597">Phosphoprotein</keyword>
<dbReference type="EMBL" id="JAPEVG010000352">
    <property type="protein sequence ID" value="KAJ8468164.1"/>
    <property type="molecule type" value="Genomic_DNA"/>
</dbReference>
<name>A0AAD7TLU5_9APHY</name>
<organism evidence="5 6">
    <name type="scientific">Trametes cubensis</name>
    <dbReference type="NCBI Taxonomy" id="1111947"/>
    <lineage>
        <taxon>Eukaryota</taxon>
        <taxon>Fungi</taxon>
        <taxon>Dikarya</taxon>
        <taxon>Basidiomycota</taxon>
        <taxon>Agaricomycotina</taxon>
        <taxon>Agaricomycetes</taxon>
        <taxon>Polyporales</taxon>
        <taxon>Polyporaceae</taxon>
        <taxon>Trametes</taxon>
    </lineage>
</organism>
<dbReference type="Pfam" id="PF07993">
    <property type="entry name" value="NAD_binding_4"/>
    <property type="match status" value="1"/>
</dbReference>
<dbReference type="InterPro" id="IPR036736">
    <property type="entry name" value="ACP-like_sf"/>
</dbReference>
<dbReference type="AlphaFoldDB" id="A0AAD7TLU5"/>
<comment type="caution">
    <text evidence="5">The sequence shown here is derived from an EMBL/GenBank/DDBJ whole genome shotgun (WGS) entry which is preliminary data.</text>
</comment>
<evidence type="ECO:0000313" key="6">
    <source>
        <dbReference type="Proteomes" id="UP001215151"/>
    </source>
</evidence>
<dbReference type="Pfam" id="PF00501">
    <property type="entry name" value="AMP-binding"/>
    <property type="match status" value="1"/>
</dbReference>
<sequence length="1105" mass="122042">MTTLQNAPGFYNPKIQTVQGANSKTFKRVELDTTLTAPELFEFHAKNSPEHPVFVYDDNGQEHVIRFPEVWRAIRKGATIVSRHYQRQADYYAKAQEGKSENDPPIIGILATADSISFYTHKMAIMYLGLTVFPISTRNSAIAVAHLVSKTGVRQMYVSADPAMQRLAHETIELLAKEGRELELLPMPTFEDLYGPGGDDALVPMGKVSPDKTCLILHSSGSTAFPKPIKFLDKNYRKWGTFVFFGDVDFCGVRVAAHPNPMFHAMGALMLMWSVYTGVVWTMFKPTTPPVVPTPEVFLDALVATRSEIVYCVPAFIETWARDPANRDKVRTLRAMIYAGAPMNKQIGDHLASEGIALIPFYGSTELGSCVRLIPDPDAMEKSEWDYFQISPHIDIRLLPQEGQPDIFEPVAFDSPTFTPNVFNGIIDGRPAYSTSDLLQRHPTKHNLFRVFGRADDQLMLSTGEKTNPAPLEAILVQDPHVHACLMFGRGRFQNGILIQPKEPFDPSDEAKLEEYRNKIWPSIEKMNAYAPSHSRVFKEMIMVTSPNKPLEYTAKGTPRRQVCIKAYTEEIDALYKRVEESSQIDLGPPRDWAPDTVREYVTSVVRKVMKNNDVKEEDDIFQQGCDSLQATWIRNTLIHALRVASNVNTHDIPSNFVYAHPSIGALSSFLSRLISGKDAVDPAAERAAAIERMRTLLDKYSAGLERRFPEKPAANGHANGYANGHANGHANGVGVETVLVTGTTGRLGSHLLAQLLERADVAKVYALNRESSGSVQALAARQKEAFKQWSLDTSLLESERVVFHAVDLSKPYFGLSKESYEQMREGVTQILHNAWRVDFQVSLPSFEPLIAGARNLLDLALASPIPGGPRVLFVSSISSMRNHPGSEPAVETIETEPDLAVGTGYSESKWVTEQLFRRAAEKTGLRATAVRVGQVSGDQRTGGWNTTEWVAALVRASQRLGCIPVKDEEITWVAVDVVAAALQDMVNSGEPALHLVSPKPVQWNDVFVPIAEHLGVPTVPYAEWLAKLEKSAAAASTGPGVGQYDAAHNLLGFFKSEGMGGAAVPLSTEKAVRCSKSLASARPIGREDALNYVKFWQKVGHVKA</sequence>
<dbReference type="Gene3D" id="3.40.50.720">
    <property type="entry name" value="NAD(P)-binding Rossmann-like Domain"/>
    <property type="match status" value="1"/>
</dbReference>
<dbReference type="PANTHER" id="PTHR43439:SF2">
    <property type="entry name" value="ENZYME, PUTATIVE (JCVI)-RELATED"/>
    <property type="match status" value="1"/>
</dbReference>
<protein>
    <recommendedName>
        <fullName evidence="7">Acetyl-CoA synthetase-like protein</fullName>
    </recommendedName>
</protein>
<dbReference type="InterPro" id="IPR051414">
    <property type="entry name" value="Adenylate-forming_Reductase"/>
</dbReference>
<dbReference type="SUPFAM" id="SSF56801">
    <property type="entry name" value="Acetyl-CoA synthetase-like"/>
    <property type="match status" value="1"/>
</dbReference>
<evidence type="ECO:0000313" key="5">
    <source>
        <dbReference type="EMBL" id="KAJ8468164.1"/>
    </source>
</evidence>
<dbReference type="Pfam" id="PF23562">
    <property type="entry name" value="AMP-binding_C_3"/>
    <property type="match status" value="1"/>
</dbReference>
<dbReference type="InterPro" id="IPR000873">
    <property type="entry name" value="AMP-dep_synth/lig_dom"/>
</dbReference>
<dbReference type="SUPFAM" id="SSF51735">
    <property type="entry name" value="NAD(P)-binding Rossmann-fold domains"/>
    <property type="match status" value="1"/>
</dbReference>
<evidence type="ECO:0008006" key="7">
    <source>
        <dbReference type="Google" id="ProtNLM"/>
    </source>
</evidence>
<feature type="domain" description="Thioester reductase (TE)" evidence="4">
    <location>
        <begin position="741"/>
        <end position="982"/>
    </location>
</feature>
<keyword evidence="1" id="KW-0596">Phosphopantetheine</keyword>
<dbReference type="InterPro" id="IPR013120">
    <property type="entry name" value="FAR_NAD-bd"/>
</dbReference>
<evidence type="ECO:0000259" key="4">
    <source>
        <dbReference type="Pfam" id="PF07993"/>
    </source>
</evidence>
<dbReference type="Proteomes" id="UP001215151">
    <property type="component" value="Unassembled WGS sequence"/>
</dbReference>
<dbReference type="PANTHER" id="PTHR43439">
    <property type="entry name" value="PHENYLACETATE-COENZYME A LIGASE"/>
    <property type="match status" value="1"/>
</dbReference>
<accession>A0AAD7TLU5</accession>
<evidence type="ECO:0000256" key="1">
    <source>
        <dbReference type="ARBA" id="ARBA00022450"/>
    </source>
</evidence>
<gene>
    <name evidence="5" type="ORF">ONZ51_g9817</name>
</gene>
<evidence type="ECO:0000256" key="2">
    <source>
        <dbReference type="ARBA" id="ARBA00022553"/>
    </source>
</evidence>
<dbReference type="InterPro" id="IPR042099">
    <property type="entry name" value="ANL_N_sf"/>
</dbReference>